<dbReference type="InterPro" id="IPR018114">
    <property type="entry name" value="TRYPSIN_HIS"/>
</dbReference>
<gene>
    <name evidence="10" type="primary">Mcpt4l1</name>
    <name evidence="9" type="synonym">mcpt4l1</name>
</gene>
<dbReference type="SMART" id="SM00020">
    <property type="entry name" value="Tryp_SPc"/>
    <property type="match status" value="1"/>
</dbReference>
<dbReference type="InterPro" id="IPR009003">
    <property type="entry name" value="Peptidase_S1_PA"/>
</dbReference>
<dbReference type="GO" id="GO:0006508">
    <property type="term" value="P:proteolysis"/>
    <property type="evidence" value="ECO:0007669"/>
    <property type="project" value="UniProtKB-KW"/>
</dbReference>
<dbReference type="PANTHER" id="PTHR24271">
    <property type="entry name" value="KALLIKREIN-RELATED"/>
    <property type="match status" value="1"/>
</dbReference>
<keyword evidence="3" id="KW-0378">Hydrolase</keyword>
<dbReference type="PANTHER" id="PTHR24271:SF23">
    <property type="entry name" value="CHYMASE 2, MAST CELL-RELATED"/>
    <property type="match status" value="1"/>
</dbReference>
<evidence type="ECO:0000259" key="8">
    <source>
        <dbReference type="PROSITE" id="PS50240"/>
    </source>
</evidence>
<organism evidence="9">
    <name type="scientific">Rattus norvegicus</name>
    <name type="common">Rat</name>
    <dbReference type="NCBI Taxonomy" id="10116"/>
    <lineage>
        <taxon>Eukaryota</taxon>
        <taxon>Metazoa</taxon>
        <taxon>Chordata</taxon>
        <taxon>Craniata</taxon>
        <taxon>Vertebrata</taxon>
        <taxon>Euteleostomi</taxon>
        <taxon>Mammalia</taxon>
        <taxon>Eutheria</taxon>
        <taxon>Euarchontoglires</taxon>
        <taxon>Glires</taxon>
        <taxon>Rodentia</taxon>
        <taxon>Myomorpha</taxon>
        <taxon>Muroidea</taxon>
        <taxon>Muridae</taxon>
        <taxon>Murinae</taxon>
        <taxon>Rattus</taxon>
    </lineage>
</organism>
<dbReference type="MEROPS" id="S01.377"/>
<keyword evidence="1 9" id="KW-0645">Protease</keyword>
<dbReference type="CTD" id="408208"/>
<dbReference type="RGD" id="1303109">
    <property type="gene designation" value="Mcpt4l1"/>
</dbReference>
<dbReference type="GeneID" id="408208"/>
<feature type="domain" description="Peptidase S1" evidence="8">
    <location>
        <begin position="21"/>
        <end position="244"/>
    </location>
</feature>
<dbReference type="EMBL" id="BN000383">
    <property type="protein sequence ID" value="CAE51909.1"/>
    <property type="molecule type" value="mRNA"/>
</dbReference>
<dbReference type="UCSC" id="RGD:1303109">
    <property type="organism name" value="rat"/>
</dbReference>
<dbReference type="KEGG" id="rno:408208"/>
<reference evidence="9" key="1">
    <citation type="journal article" date="2004" name="Genome Res.">
        <title>A genomic analysis of rat proteases and protease inhibitors.</title>
        <authorList>
            <person name="Puente X.S."/>
            <person name="Lopez-Otin C."/>
        </authorList>
    </citation>
    <scope>NUCLEOTIDE SEQUENCE</scope>
    <source>
        <strain evidence="9">Sprague-Dawley</strain>
    </source>
</reference>
<evidence type="ECO:0000256" key="6">
    <source>
        <dbReference type="ARBA" id="ARBA00023157"/>
    </source>
</evidence>
<dbReference type="PhylomeDB" id="Q6IE10"/>
<dbReference type="InterPro" id="IPR043504">
    <property type="entry name" value="Peptidase_S1_PA_chymotrypsin"/>
</dbReference>
<keyword evidence="4" id="KW-0720">Serine protease</keyword>
<dbReference type="InterPro" id="IPR001254">
    <property type="entry name" value="Trypsin_dom"/>
</dbReference>
<evidence type="ECO:0000313" key="9">
    <source>
        <dbReference type="EMBL" id="CAE51909.1"/>
    </source>
</evidence>
<protein>
    <submittedName>
        <fullName evidence="9">Mast cell protease 4-like 1</fullName>
    </submittedName>
</protein>
<evidence type="ECO:0000256" key="2">
    <source>
        <dbReference type="ARBA" id="ARBA00022729"/>
    </source>
</evidence>
<sequence length="246" mass="27215">MQALLFLMALLLPSGAGAEEIVGGVESIPHSRPYMAHLEIITERGLRDSCGGFLISRQFVLTAAHCNGREITVTLGAHNMSKRESTQQKIKVEKQIFFPNYNFSSKLHDIKLLKLEEKAELTPTVNVIPLPQSSDFIKPGTMCWAAGWGQTGVTEPKSDTLREIKLRKEKEACKDYRRYDYNFQVCVGSPEMLKLAYKKGDSGGPLVCAGVAHGIVSHDHGTGKPPIIFTRISSYVPWINTVIKGN</sequence>
<dbReference type="PRINTS" id="PR00722">
    <property type="entry name" value="CHYMOTRYPSIN"/>
</dbReference>
<evidence type="ECO:0000256" key="3">
    <source>
        <dbReference type="ARBA" id="ARBA00022801"/>
    </source>
</evidence>
<dbReference type="PROSITE" id="PS50240">
    <property type="entry name" value="TRYPSIN_DOM"/>
    <property type="match status" value="1"/>
</dbReference>
<evidence type="ECO:0000256" key="7">
    <source>
        <dbReference type="SAM" id="SignalP"/>
    </source>
</evidence>
<keyword evidence="2 7" id="KW-0732">Signal</keyword>
<dbReference type="Pfam" id="PF00089">
    <property type="entry name" value="Trypsin"/>
    <property type="match status" value="1"/>
</dbReference>
<dbReference type="PROSITE" id="PS00134">
    <property type="entry name" value="TRYPSIN_HIS"/>
    <property type="match status" value="1"/>
</dbReference>
<keyword evidence="5" id="KW-0865">Zymogen</keyword>
<name>Q6IE10_RAT</name>
<dbReference type="GO" id="GO:0004252">
    <property type="term" value="F:serine-type endopeptidase activity"/>
    <property type="evidence" value="ECO:0007669"/>
    <property type="project" value="InterPro"/>
</dbReference>
<accession>Q6IE10</accession>
<dbReference type="CDD" id="cd00190">
    <property type="entry name" value="Tryp_SPc"/>
    <property type="match status" value="1"/>
</dbReference>
<evidence type="ECO:0000256" key="4">
    <source>
        <dbReference type="ARBA" id="ARBA00022825"/>
    </source>
</evidence>
<evidence type="ECO:0000256" key="5">
    <source>
        <dbReference type="ARBA" id="ARBA00023145"/>
    </source>
</evidence>
<dbReference type="AlphaFoldDB" id="Q6IE10"/>
<dbReference type="FunFam" id="2.40.10.10:FF:000014">
    <property type="entry name" value="Complement factor D"/>
    <property type="match status" value="1"/>
</dbReference>
<dbReference type="InterPro" id="IPR001314">
    <property type="entry name" value="Peptidase_S1A"/>
</dbReference>
<feature type="signal peptide" evidence="7">
    <location>
        <begin position="1"/>
        <end position="18"/>
    </location>
</feature>
<proteinExistence type="evidence at transcript level"/>
<feature type="chain" id="PRO_5004274418" evidence="7">
    <location>
        <begin position="19"/>
        <end position="246"/>
    </location>
</feature>
<dbReference type="Gene3D" id="2.40.10.10">
    <property type="entry name" value="Trypsin-like serine proteases"/>
    <property type="match status" value="2"/>
</dbReference>
<evidence type="ECO:0000313" key="10">
    <source>
        <dbReference type="RGD" id="1303109"/>
    </source>
</evidence>
<keyword evidence="6" id="KW-1015">Disulfide bond</keyword>
<dbReference type="RefSeq" id="NP_001395890.1">
    <property type="nucleotide sequence ID" value="NM_001408961.1"/>
</dbReference>
<evidence type="ECO:0000256" key="1">
    <source>
        <dbReference type="ARBA" id="ARBA00022670"/>
    </source>
</evidence>
<dbReference type="SUPFAM" id="SSF50494">
    <property type="entry name" value="Trypsin-like serine proteases"/>
    <property type="match status" value="1"/>
</dbReference>
<dbReference type="AGR" id="RGD:1303109"/>